<dbReference type="InterPro" id="IPR016032">
    <property type="entry name" value="Sig_transdc_resp-reg_C-effctor"/>
</dbReference>
<dbReference type="Pfam" id="PF00072">
    <property type="entry name" value="Response_reg"/>
    <property type="match status" value="1"/>
</dbReference>
<keyword evidence="1 5" id="KW-0597">Phosphoprotein</keyword>
<dbReference type="InterPro" id="IPR000792">
    <property type="entry name" value="Tscrpt_reg_LuxR_C"/>
</dbReference>
<evidence type="ECO:0000259" key="6">
    <source>
        <dbReference type="PROSITE" id="PS50043"/>
    </source>
</evidence>
<keyword evidence="2" id="KW-0805">Transcription regulation</keyword>
<evidence type="ECO:0000256" key="4">
    <source>
        <dbReference type="ARBA" id="ARBA00023163"/>
    </source>
</evidence>
<dbReference type="PANTHER" id="PTHR43214">
    <property type="entry name" value="TWO-COMPONENT RESPONSE REGULATOR"/>
    <property type="match status" value="1"/>
</dbReference>
<dbReference type="SMART" id="SM00448">
    <property type="entry name" value="REC"/>
    <property type="match status" value="1"/>
</dbReference>
<feature type="domain" description="Response regulatory" evidence="7">
    <location>
        <begin position="7"/>
        <end position="128"/>
    </location>
</feature>
<dbReference type="CDD" id="cd06170">
    <property type="entry name" value="LuxR_C_like"/>
    <property type="match status" value="1"/>
</dbReference>
<dbReference type="InterPro" id="IPR001789">
    <property type="entry name" value="Sig_transdc_resp-reg_receiver"/>
</dbReference>
<dbReference type="Gene3D" id="3.40.50.2300">
    <property type="match status" value="1"/>
</dbReference>
<feature type="modified residue" description="4-aspartylphosphate" evidence="5">
    <location>
        <position position="63"/>
    </location>
</feature>
<proteinExistence type="predicted"/>
<comment type="caution">
    <text evidence="8">The sequence shown here is derived from an EMBL/GenBank/DDBJ whole genome shotgun (WGS) entry which is preliminary data.</text>
</comment>
<feature type="domain" description="HTH luxR-type" evidence="6">
    <location>
        <begin position="185"/>
        <end position="250"/>
    </location>
</feature>
<dbReference type="Pfam" id="PF00196">
    <property type="entry name" value="GerE"/>
    <property type="match status" value="1"/>
</dbReference>
<name>A0A4R6RV62_9MICO</name>
<dbReference type="SUPFAM" id="SSF52172">
    <property type="entry name" value="CheY-like"/>
    <property type="match status" value="1"/>
</dbReference>
<dbReference type="OrthoDB" id="9808843at2"/>
<dbReference type="GO" id="GO:0006355">
    <property type="term" value="P:regulation of DNA-templated transcription"/>
    <property type="evidence" value="ECO:0007669"/>
    <property type="project" value="InterPro"/>
</dbReference>
<sequence>MTETPIRVMLVDDQELIRTGFRLVLLGEQGIEVVAEAADGGAALAQLERLEAAGSGCDIVLMDVRMPGMNGIEATAAVVERFPAVRVLVLTTFDLDEYATGAIQAGASGFLLKDARPTELVDAIRRVFSGDAAMAPSVTKRMLEQLRASGGLSAGSDAAGSAPTASGHGLAARGFAAAPTAPAVPAPELGVLTERELDVLRLIAEGKNNGEISAELFLSESTVKTHVGRVLAKLQLRDRVHAVIFAKQHGL</sequence>
<dbReference type="PROSITE" id="PS50110">
    <property type="entry name" value="RESPONSE_REGULATORY"/>
    <property type="match status" value="1"/>
</dbReference>
<dbReference type="Proteomes" id="UP000295601">
    <property type="component" value="Unassembled WGS sequence"/>
</dbReference>
<dbReference type="PROSITE" id="PS50043">
    <property type="entry name" value="HTH_LUXR_2"/>
    <property type="match status" value="1"/>
</dbReference>
<dbReference type="PRINTS" id="PR00038">
    <property type="entry name" value="HTHLUXR"/>
</dbReference>
<dbReference type="GO" id="GO:0000160">
    <property type="term" value="P:phosphorelay signal transduction system"/>
    <property type="evidence" value="ECO:0007669"/>
    <property type="project" value="InterPro"/>
</dbReference>
<keyword evidence="9" id="KW-1185">Reference proteome</keyword>
<accession>A0A4R6RV62</accession>
<dbReference type="InterPro" id="IPR039420">
    <property type="entry name" value="WalR-like"/>
</dbReference>
<dbReference type="InterPro" id="IPR011006">
    <property type="entry name" value="CheY-like_superfamily"/>
</dbReference>
<evidence type="ECO:0000313" key="8">
    <source>
        <dbReference type="EMBL" id="TDP90287.1"/>
    </source>
</evidence>
<dbReference type="PANTHER" id="PTHR43214:SF24">
    <property type="entry name" value="TRANSCRIPTIONAL REGULATORY PROTEIN NARL-RELATED"/>
    <property type="match status" value="1"/>
</dbReference>
<evidence type="ECO:0000256" key="2">
    <source>
        <dbReference type="ARBA" id="ARBA00023015"/>
    </source>
</evidence>
<evidence type="ECO:0000256" key="3">
    <source>
        <dbReference type="ARBA" id="ARBA00023125"/>
    </source>
</evidence>
<dbReference type="SMART" id="SM00421">
    <property type="entry name" value="HTH_LUXR"/>
    <property type="match status" value="1"/>
</dbReference>
<dbReference type="CDD" id="cd17535">
    <property type="entry name" value="REC_NarL-like"/>
    <property type="match status" value="1"/>
</dbReference>
<keyword evidence="4" id="KW-0804">Transcription</keyword>
<reference evidence="8 9" key="1">
    <citation type="submission" date="2019-03" db="EMBL/GenBank/DDBJ databases">
        <title>Genomic analyses of the natural microbiome of Caenorhabditis elegans.</title>
        <authorList>
            <person name="Samuel B."/>
        </authorList>
    </citation>
    <scope>NUCLEOTIDE SEQUENCE [LARGE SCALE GENOMIC DNA]</scope>
    <source>
        <strain evidence="8 9">JUb18</strain>
    </source>
</reference>
<keyword evidence="3" id="KW-0238">DNA-binding</keyword>
<evidence type="ECO:0000256" key="1">
    <source>
        <dbReference type="ARBA" id="ARBA00022553"/>
    </source>
</evidence>
<dbReference type="RefSeq" id="WP_133617467.1">
    <property type="nucleotide sequence ID" value="NZ_SNYA01000007.1"/>
</dbReference>
<dbReference type="InterPro" id="IPR058245">
    <property type="entry name" value="NreC/VraR/RcsB-like_REC"/>
</dbReference>
<evidence type="ECO:0000256" key="5">
    <source>
        <dbReference type="PROSITE-ProRule" id="PRU00169"/>
    </source>
</evidence>
<dbReference type="AlphaFoldDB" id="A0A4R6RV62"/>
<evidence type="ECO:0000313" key="9">
    <source>
        <dbReference type="Proteomes" id="UP000295601"/>
    </source>
</evidence>
<protein>
    <submittedName>
        <fullName evidence="8">LuxR family two component transcriptional regulator</fullName>
    </submittedName>
</protein>
<gene>
    <name evidence="8" type="ORF">EDF62_2855</name>
</gene>
<organism evidence="8 9">
    <name type="scientific">Leucobacter luti</name>
    <dbReference type="NCBI Taxonomy" id="340320"/>
    <lineage>
        <taxon>Bacteria</taxon>
        <taxon>Bacillati</taxon>
        <taxon>Actinomycetota</taxon>
        <taxon>Actinomycetes</taxon>
        <taxon>Micrococcales</taxon>
        <taxon>Microbacteriaceae</taxon>
        <taxon>Leucobacter</taxon>
    </lineage>
</organism>
<dbReference type="PROSITE" id="PS00622">
    <property type="entry name" value="HTH_LUXR_1"/>
    <property type="match status" value="1"/>
</dbReference>
<dbReference type="SUPFAM" id="SSF46894">
    <property type="entry name" value="C-terminal effector domain of the bipartite response regulators"/>
    <property type="match status" value="1"/>
</dbReference>
<dbReference type="GO" id="GO:0003677">
    <property type="term" value="F:DNA binding"/>
    <property type="evidence" value="ECO:0007669"/>
    <property type="project" value="UniProtKB-KW"/>
</dbReference>
<dbReference type="EMBL" id="SNYA01000007">
    <property type="protein sequence ID" value="TDP90287.1"/>
    <property type="molecule type" value="Genomic_DNA"/>
</dbReference>
<evidence type="ECO:0000259" key="7">
    <source>
        <dbReference type="PROSITE" id="PS50110"/>
    </source>
</evidence>